<evidence type="ECO:0000313" key="3">
    <source>
        <dbReference type="Proteomes" id="UP001596958"/>
    </source>
</evidence>
<protein>
    <submittedName>
        <fullName evidence="2">Uncharacterized protein</fullName>
    </submittedName>
</protein>
<dbReference type="Proteomes" id="UP001596958">
    <property type="component" value="Unassembled WGS sequence"/>
</dbReference>
<gene>
    <name evidence="2" type="ORF">ACFQZS_14000</name>
</gene>
<feature type="compositionally biased region" description="Basic and acidic residues" evidence="1">
    <location>
        <begin position="20"/>
        <end position="30"/>
    </location>
</feature>
<feature type="region of interest" description="Disordered" evidence="1">
    <location>
        <begin position="1"/>
        <end position="31"/>
    </location>
</feature>
<evidence type="ECO:0000313" key="2">
    <source>
        <dbReference type="EMBL" id="MFD0751260.1"/>
    </source>
</evidence>
<dbReference type="EMBL" id="JBHTHU010000019">
    <property type="protein sequence ID" value="MFD0751260.1"/>
    <property type="molecule type" value="Genomic_DNA"/>
</dbReference>
<accession>A0ABW2YZQ7</accession>
<keyword evidence="3" id="KW-1185">Reference proteome</keyword>
<dbReference type="RefSeq" id="WP_377101257.1">
    <property type="nucleotide sequence ID" value="NZ_JBHTHU010000019.1"/>
</dbReference>
<evidence type="ECO:0000256" key="1">
    <source>
        <dbReference type="SAM" id="MobiDB-lite"/>
    </source>
</evidence>
<proteinExistence type="predicted"/>
<feature type="compositionally biased region" description="Polar residues" evidence="1">
    <location>
        <begin position="1"/>
        <end position="14"/>
    </location>
</feature>
<name>A0ABW2YZQ7_9SPHI</name>
<organism evidence="2 3">
    <name type="scientific">Mucilaginibacter calamicampi</name>
    <dbReference type="NCBI Taxonomy" id="1302352"/>
    <lineage>
        <taxon>Bacteria</taxon>
        <taxon>Pseudomonadati</taxon>
        <taxon>Bacteroidota</taxon>
        <taxon>Sphingobacteriia</taxon>
        <taxon>Sphingobacteriales</taxon>
        <taxon>Sphingobacteriaceae</taxon>
        <taxon>Mucilaginibacter</taxon>
    </lineage>
</organism>
<comment type="caution">
    <text evidence="2">The sequence shown here is derived from an EMBL/GenBank/DDBJ whole genome shotgun (WGS) entry which is preliminary data.</text>
</comment>
<reference evidence="3" key="1">
    <citation type="journal article" date="2019" name="Int. J. Syst. Evol. Microbiol.">
        <title>The Global Catalogue of Microorganisms (GCM) 10K type strain sequencing project: providing services to taxonomists for standard genome sequencing and annotation.</title>
        <authorList>
            <consortium name="The Broad Institute Genomics Platform"/>
            <consortium name="The Broad Institute Genome Sequencing Center for Infectious Disease"/>
            <person name="Wu L."/>
            <person name="Ma J."/>
        </authorList>
    </citation>
    <scope>NUCLEOTIDE SEQUENCE [LARGE SCALE GENOMIC DNA]</scope>
    <source>
        <strain evidence="3">CCUG 63418</strain>
    </source>
</reference>
<sequence>MQNAEQTIPQQKTGRATDFTADREFDDRQSAHKAFKQAASRLLTINQWQQYAGAGSSKFCLTNNEGQELNGFAKEGLLISIDLPVPGSNAGDGLEWVTIERIEVIEDAKADEEFISITVRPVPDPHKTDTQIAHFYKDLTTNTFIVKRSHNKVIAGAHGRNETPNNEDVDLHDKVRNTIVALTARIGLAGPQWKMLVNGLLDGED</sequence>